<feature type="region of interest" description="Disordered" evidence="6">
    <location>
        <begin position="330"/>
        <end position="350"/>
    </location>
</feature>
<keyword evidence="8" id="KW-1185">Reference proteome</keyword>
<reference evidence="7 8" key="1">
    <citation type="submission" date="2019-08" db="EMBL/GenBank/DDBJ databases">
        <authorList>
            <person name="Peeters C."/>
        </authorList>
    </citation>
    <scope>NUCLEOTIDE SEQUENCE [LARGE SCALE GENOMIC DNA]</scope>
    <source>
        <strain evidence="7 8">LMG 31114</strain>
    </source>
</reference>
<dbReference type="Pfam" id="PF03421">
    <property type="entry name" value="Acetyltransf_14"/>
    <property type="match status" value="1"/>
</dbReference>
<dbReference type="GO" id="GO:0016746">
    <property type="term" value="F:acyltransferase activity"/>
    <property type="evidence" value="ECO:0007669"/>
    <property type="project" value="UniProtKB-KW"/>
</dbReference>
<evidence type="ECO:0000256" key="3">
    <source>
        <dbReference type="ARBA" id="ARBA00023785"/>
    </source>
</evidence>
<dbReference type="InterPro" id="IPR005083">
    <property type="entry name" value="YopJ-like"/>
</dbReference>
<dbReference type="Proteomes" id="UP000366945">
    <property type="component" value="Unassembled WGS sequence"/>
</dbReference>
<evidence type="ECO:0000313" key="7">
    <source>
        <dbReference type="EMBL" id="VVE06868.1"/>
    </source>
</evidence>
<keyword evidence="2" id="KW-0012">Acyltransferase</keyword>
<accession>A0A5E4V3Q1</accession>
<sequence length="350" mass="38348">MHPTSAGLRARSCSVPISTADAQAVASQSDVTLATLRSARNVDAANAKQYSLPRTLRGYYNFAVSFLRAQKQCLSMADADAKFLPRLLASEAALHPGMRLSQHRSPWALVEYMRQRCHLPDAEGREQGIVNMGPDGIHFAAFDLAIRAGQPSLILIEPGSMNTGGGARLAYRLGRAMARLAPQGQDWPHRSLMIFETQTQQSEVDCGMFSLATSKTMFEESGAFESLHTRLRMGEFDKVSAFDPFPLEKSDELLPPSIMRHTQSRARLNIYAVRHACANERAIAAMPALLDYQSALTFARGDRSYSVSIEFERIKVAGRALPPSLESLGDTFLQDSGDDVPLPAGLGHRP</sequence>
<comment type="similarity">
    <text evidence="3">Belongs to the acetyltransferase YopJ family.</text>
</comment>
<proteinExistence type="inferred from homology"/>
<evidence type="ECO:0000313" key="8">
    <source>
        <dbReference type="Proteomes" id="UP000366945"/>
    </source>
</evidence>
<gene>
    <name evidence="7" type="primary">yopJ</name>
    <name evidence="7" type="ORF">PPN31114_02429</name>
</gene>
<dbReference type="OrthoDB" id="8945160at2"/>
<dbReference type="AlphaFoldDB" id="A0A5E4V3Q1"/>
<evidence type="ECO:0000256" key="6">
    <source>
        <dbReference type="SAM" id="MobiDB-lite"/>
    </source>
</evidence>
<protein>
    <submittedName>
        <fullName evidence="7">Effector protein YopJ</fullName>
    </submittedName>
</protein>
<dbReference type="EMBL" id="CABPSK010000002">
    <property type="protein sequence ID" value="VVE06868.1"/>
    <property type="molecule type" value="Genomic_DNA"/>
</dbReference>
<keyword evidence="1" id="KW-0808">Transferase</keyword>
<evidence type="ECO:0000256" key="1">
    <source>
        <dbReference type="ARBA" id="ARBA00022679"/>
    </source>
</evidence>
<evidence type="ECO:0000256" key="2">
    <source>
        <dbReference type="ARBA" id="ARBA00023315"/>
    </source>
</evidence>
<comment type="catalytic activity">
    <reaction evidence="5">
        <text>L-seryl-[protein] + acetyl-CoA = O-acetyl-L-seryl-[protein] + CoA</text>
        <dbReference type="Rhea" id="RHEA:59392"/>
        <dbReference type="Rhea" id="RHEA-COMP:9863"/>
        <dbReference type="Rhea" id="RHEA-COMP:15352"/>
        <dbReference type="ChEBI" id="CHEBI:29999"/>
        <dbReference type="ChEBI" id="CHEBI:57287"/>
        <dbReference type="ChEBI" id="CHEBI:57288"/>
        <dbReference type="ChEBI" id="CHEBI:141128"/>
    </reaction>
    <physiologicalReaction direction="left-to-right" evidence="5">
        <dbReference type="Rhea" id="RHEA:59393"/>
    </physiologicalReaction>
</comment>
<organism evidence="7 8">
    <name type="scientific">Pandoraea pneumonica</name>
    <dbReference type="NCBI Taxonomy" id="2508299"/>
    <lineage>
        <taxon>Bacteria</taxon>
        <taxon>Pseudomonadati</taxon>
        <taxon>Pseudomonadota</taxon>
        <taxon>Betaproteobacteria</taxon>
        <taxon>Burkholderiales</taxon>
        <taxon>Burkholderiaceae</taxon>
        <taxon>Pandoraea</taxon>
    </lineage>
</organism>
<comment type="catalytic activity">
    <reaction evidence="4">
        <text>L-threonyl-[protein] + acetyl-CoA = O-acetyl-L-threonyl-[protein] + CoA</text>
        <dbReference type="Rhea" id="RHEA:65340"/>
        <dbReference type="Rhea" id="RHEA-COMP:11060"/>
        <dbReference type="Rhea" id="RHEA-COMP:16780"/>
        <dbReference type="ChEBI" id="CHEBI:30013"/>
        <dbReference type="ChEBI" id="CHEBI:57287"/>
        <dbReference type="ChEBI" id="CHEBI:57288"/>
        <dbReference type="ChEBI" id="CHEBI:141025"/>
    </reaction>
    <physiologicalReaction direction="left-to-right" evidence="4">
        <dbReference type="Rhea" id="RHEA:65341"/>
    </physiologicalReaction>
</comment>
<evidence type="ECO:0000256" key="5">
    <source>
        <dbReference type="ARBA" id="ARBA00048662"/>
    </source>
</evidence>
<name>A0A5E4V3Q1_9BURK</name>
<evidence type="ECO:0000256" key="4">
    <source>
        <dbReference type="ARBA" id="ARBA00048364"/>
    </source>
</evidence>